<dbReference type="GO" id="GO:0008080">
    <property type="term" value="F:N-acetyltransferase activity"/>
    <property type="evidence" value="ECO:0007669"/>
    <property type="project" value="TreeGrafter"/>
</dbReference>
<feature type="domain" description="N-acetyltransferase" evidence="2">
    <location>
        <begin position="138"/>
        <end position="285"/>
    </location>
</feature>
<dbReference type="PROSITE" id="PS51186">
    <property type="entry name" value="GNAT"/>
    <property type="match status" value="1"/>
</dbReference>
<evidence type="ECO:0000313" key="3">
    <source>
        <dbReference type="EMBL" id="JAC64108.1"/>
    </source>
</evidence>
<dbReference type="Gene3D" id="3.40.630.30">
    <property type="match status" value="1"/>
</dbReference>
<feature type="region of interest" description="Disordered" evidence="1">
    <location>
        <begin position="281"/>
        <end position="304"/>
    </location>
</feature>
<dbReference type="Pfam" id="PF00583">
    <property type="entry name" value="Acetyltransf_1"/>
    <property type="match status" value="1"/>
</dbReference>
<dbReference type="PANTHER" id="PTHR47443:SF3">
    <property type="entry name" value="GCN5-RELATED N-ACETYLTRANSFERASE 4, CHLOROPLASTIC"/>
    <property type="match status" value="1"/>
</dbReference>
<sequence>MRQLLSFSQVQYSCVLEADVRSKSWSTRKTERHPGLSFVLEKKPSSRRLLIARSAESATSSSGLSRFSGSIGDIPYTIREASANEYWDVAEIHCESFYPMSYPPGVYFLRLDRVLALHLGALIQENRKARNGRYCCLVAASDSSSSVEYVPELLRLFSQGFDSFGDHWNSTERVRAAIVVDTLAQYIPKRLVGRSSWATKAYISNLAVSTSCRRQGVGEALLAEAESICREWGCDEIFLHCDPENRAAYALYLKAGYAPVQPQEGDRGMQPLRDAELVLMAKPSRGPRQQPGGGCGGGGPNPRG</sequence>
<dbReference type="SUPFAM" id="SSF55729">
    <property type="entry name" value="Acyl-CoA N-acyltransferases (Nat)"/>
    <property type="match status" value="1"/>
</dbReference>
<dbReference type="GO" id="GO:0009507">
    <property type="term" value="C:chloroplast"/>
    <property type="evidence" value="ECO:0007669"/>
    <property type="project" value="TreeGrafter"/>
</dbReference>
<keyword evidence="3" id="KW-0012">Acyltransferase</keyword>
<reference evidence="3" key="1">
    <citation type="submission" date="2014-05" db="EMBL/GenBank/DDBJ databases">
        <title>The transcriptome of the halophilic microalga Tetraselmis sp. GSL018 isolated from the Great Salt Lake, Utah.</title>
        <authorList>
            <person name="Jinkerson R.E."/>
            <person name="D'Adamo S."/>
            <person name="Posewitz M.C."/>
        </authorList>
    </citation>
    <scope>NUCLEOTIDE SEQUENCE</scope>
    <source>
        <strain evidence="3">GSL018</strain>
    </source>
</reference>
<protein>
    <submittedName>
        <fullName evidence="3">Acyl-n-acyltransferase</fullName>
    </submittedName>
</protein>
<dbReference type="CDD" id="cd04301">
    <property type="entry name" value="NAT_SF"/>
    <property type="match status" value="1"/>
</dbReference>
<evidence type="ECO:0000259" key="2">
    <source>
        <dbReference type="PROSITE" id="PS51186"/>
    </source>
</evidence>
<dbReference type="AlphaFoldDB" id="A0A061QWR1"/>
<evidence type="ECO:0000256" key="1">
    <source>
        <dbReference type="SAM" id="MobiDB-lite"/>
    </source>
</evidence>
<dbReference type="PANTHER" id="PTHR47443">
    <property type="entry name" value="ACYL-COA N-ACYLTRANSFERASES (NAT) SUPERFAMILY PROTEIN"/>
    <property type="match status" value="1"/>
</dbReference>
<name>A0A061QWR1_9CHLO</name>
<dbReference type="InterPro" id="IPR016181">
    <property type="entry name" value="Acyl_CoA_acyltransferase"/>
</dbReference>
<organism evidence="3">
    <name type="scientific">Tetraselmis sp. GSL018</name>
    <dbReference type="NCBI Taxonomy" id="582737"/>
    <lineage>
        <taxon>Eukaryota</taxon>
        <taxon>Viridiplantae</taxon>
        <taxon>Chlorophyta</taxon>
        <taxon>core chlorophytes</taxon>
        <taxon>Chlorodendrophyceae</taxon>
        <taxon>Chlorodendrales</taxon>
        <taxon>Chlorodendraceae</taxon>
        <taxon>Tetraselmis</taxon>
    </lineage>
</organism>
<accession>A0A061QWR1</accession>
<keyword evidence="3" id="KW-0808">Transferase</keyword>
<dbReference type="EMBL" id="GBEZ01022744">
    <property type="protein sequence ID" value="JAC64108.1"/>
    <property type="molecule type" value="Transcribed_RNA"/>
</dbReference>
<proteinExistence type="predicted"/>
<gene>
    <name evidence="3" type="ORF">TSPGSL018_19039</name>
</gene>
<feature type="compositionally biased region" description="Gly residues" evidence="1">
    <location>
        <begin position="291"/>
        <end position="304"/>
    </location>
</feature>
<dbReference type="InterPro" id="IPR000182">
    <property type="entry name" value="GNAT_dom"/>
</dbReference>